<name>A0AAV2IEU5_LYMST</name>
<dbReference type="InterPro" id="IPR036508">
    <property type="entry name" value="Chitin-bd_dom_sf"/>
</dbReference>
<dbReference type="Pfam" id="PF01607">
    <property type="entry name" value="CBM_14"/>
    <property type="match status" value="1"/>
</dbReference>
<dbReference type="Gene3D" id="3.10.100.10">
    <property type="entry name" value="Mannose-Binding Protein A, subunit A"/>
    <property type="match status" value="1"/>
</dbReference>
<dbReference type="AlphaFoldDB" id="A0AAV2IEU5"/>
<dbReference type="SUPFAM" id="SSF56436">
    <property type="entry name" value="C-type lectin-like"/>
    <property type="match status" value="1"/>
</dbReference>
<evidence type="ECO:0008006" key="5">
    <source>
        <dbReference type="Google" id="ProtNLM"/>
    </source>
</evidence>
<dbReference type="InterPro" id="IPR001304">
    <property type="entry name" value="C-type_lectin-like"/>
</dbReference>
<dbReference type="SUPFAM" id="SSF57625">
    <property type="entry name" value="Invertebrate chitin-binding proteins"/>
    <property type="match status" value="1"/>
</dbReference>
<organism evidence="3 4">
    <name type="scientific">Lymnaea stagnalis</name>
    <name type="common">Great pond snail</name>
    <name type="synonym">Helix stagnalis</name>
    <dbReference type="NCBI Taxonomy" id="6523"/>
    <lineage>
        <taxon>Eukaryota</taxon>
        <taxon>Metazoa</taxon>
        <taxon>Spiralia</taxon>
        <taxon>Lophotrochozoa</taxon>
        <taxon>Mollusca</taxon>
        <taxon>Gastropoda</taxon>
        <taxon>Heterobranchia</taxon>
        <taxon>Euthyneura</taxon>
        <taxon>Panpulmonata</taxon>
        <taxon>Hygrophila</taxon>
        <taxon>Lymnaeoidea</taxon>
        <taxon>Lymnaeidae</taxon>
        <taxon>Lymnaea</taxon>
    </lineage>
</organism>
<protein>
    <recommendedName>
        <fullName evidence="5">C-type lectin domain-containing protein</fullName>
    </recommendedName>
</protein>
<dbReference type="GO" id="GO:0008061">
    <property type="term" value="F:chitin binding"/>
    <property type="evidence" value="ECO:0007669"/>
    <property type="project" value="InterPro"/>
</dbReference>
<dbReference type="EMBL" id="CAXITT010000706">
    <property type="protein sequence ID" value="CAL1545401.1"/>
    <property type="molecule type" value="Genomic_DNA"/>
</dbReference>
<evidence type="ECO:0000313" key="3">
    <source>
        <dbReference type="EMBL" id="CAL1545401.1"/>
    </source>
</evidence>
<dbReference type="SMART" id="SM00494">
    <property type="entry name" value="ChtBD2"/>
    <property type="match status" value="1"/>
</dbReference>
<sequence length="268" mass="31149">MGTSVKSYQELPTILQSVPTCVLYEKSVLLLFLMNHYVPVSCEDPCIFLKYGRRPHPASCVKYYECDQYKGHEKTCPSNEHFSPTIRRCVYYSHSGCAITTTAPKRTVHHNLKPMTGARPNCISSATNHDLFDIYEFWGKTYYLSKAIYISDSASADVCSTFCGYLAEIDDKEEYDFVLSMTEKHNYYGILIGGTDKYTEGIWEYVRRPRRVNYLNWCLGEPNNAFDQDCLGISKNYSCMFDHQCVHTHDHYHFRYLCESDYKKKKTD</sequence>
<dbReference type="PROSITE" id="PS50041">
    <property type="entry name" value="C_TYPE_LECTIN_2"/>
    <property type="match status" value="1"/>
</dbReference>
<dbReference type="PROSITE" id="PS50940">
    <property type="entry name" value="CHIT_BIND_II"/>
    <property type="match status" value="1"/>
</dbReference>
<evidence type="ECO:0000313" key="4">
    <source>
        <dbReference type="Proteomes" id="UP001497497"/>
    </source>
</evidence>
<proteinExistence type="predicted"/>
<dbReference type="SMART" id="SM00034">
    <property type="entry name" value="CLECT"/>
    <property type="match status" value="1"/>
</dbReference>
<dbReference type="InterPro" id="IPR002557">
    <property type="entry name" value="Chitin-bd_dom"/>
</dbReference>
<dbReference type="GO" id="GO:0005576">
    <property type="term" value="C:extracellular region"/>
    <property type="evidence" value="ECO:0007669"/>
    <property type="project" value="InterPro"/>
</dbReference>
<dbReference type="CDD" id="cd00037">
    <property type="entry name" value="CLECT"/>
    <property type="match status" value="1"/>
</dbReference>
<dbReference type="Pfam" id="PF00059">
    <property type="entry name" value="Lectin_C"/>
    <property type="match status" value="1"/>
</dbReference>
<reference evidence="3 4" key="1">
    <citation type="submission" date="2024-04" db="EMBL/GenBank/DDBJ databases">
        <authorList>
            <consortium name="Genoscope - CEA"/>
            <person name="William W."/>
        </authorList>
    </citation>
    <scope>NUCLEOTIDE SEQUENCE [LARGE SCALE GENOMIC DNA]</scope>
</reference>
<evidence type="ECO:0000259" key="2">
    <source>
        <dbReference type="PROSITE" id="PS50940"/>
    </source>
</evidence>
<feature type="domain" description="C-type lectin" evidence="1">
    <location>
        <begin position="137"/>
        <end position="245"/>
    </location>
</feature>
<gene>
    <name evidence="3" type="ORF">GSLYS_00018884001</name>
</gene>
<feature type="domain" description="Chitin-binding type-2" evidence="2">
    <location>
        <begin position="43"/>
        <end position="99"/>
    </location>
</feature>
<keyword evidence="4" id="KW-1185">Reference proteome</keyword>
<accession>A0AAV2IEU5</accession>
<dbReference type="Proteomes" id="UP001497497">
    <property type="component" value="Unassembled WGS sequence"/>
</dbReference>
<comment type="caution">
    <text evidence="3">The sequence shown here is derived from an EMBL/GenBank/DDBJ whole genome shotgun (WGS) entry which is preliminary data.</text>
</comment>
<dbReference type="Gene3D" id="2.170.140.10">
    <property type="entry name" value="Chitin binding domain"/>
    <property type="match status" value="1"/>
</dbReference>
<dbReference type="InterPro" id="IPR016187">
    <property type="entry name" value="CTDL_fold"/>
</dbReference>
<evidence type="ECO:0000259" key="1">
    <source>
        <dbReference type="PROSITE" id="PS50041"/>
    </source>
</evidence>
<dbReference type="InterPro" id="IPR016186">
    <property type="entry name" value="C-type_lectin-like/link_sf"/>
</dbReference>